<evidence type="ECO:0000313" key="3">
    <source>
        <dbReference type="Proteomes" id="UP000006960"/>
    </source>
</evidence>
<accession>J8H0G6</accession>
<evidence type="ECO:0000313" key="2">
    <source>
        <dbReference type="EMBL" id="EJR26667.1"/>
    </source>
</evidence>
<organism evidence="2 3">
    <name type="scientific">Bacillus cereus VD048</name>
    <dbReference type="NCBI Taxonomy" id="1053226"/>
    <lineage>
        <taxon>Bacteria</taxon>
        <taxon>Bacillati</taxon>
        <taxon>Bacillota</taxon>
        <taxon>Bacilli</taxon>
        <taxon>Bacillales</taxon>
        <taxon>Bacillaceae</taxon>
        <taxon>Bacillus</taxon>
        <taxon>Bacillus cereus group</taxon>
    </lineage>
</organism>
<dbReference type="PATRIC" id="fig|1053226.3.peg.5315"/>
<comment type="caution">
    <text evidence="2">The sequence shown here is derived from an EMBL/GenBank/DDBJ whole genome shotgun (WGS) entry which is preliminary data.</text>
</comment>
<dbReference type="EMBL" id="AHEU01000045">
    <property type="protein sequence ID" value="EJR26667.1"/>
    <property type="molecule type" value="Genomic_DNA"/>
</dbReference>
<dbReference type="Pfam" id="PF17418">
    <property type="entry name" value="SdpA"/>
    <property type="match status" value="1"/>
</dbReference>
<dbReference type="Proteomes" id="UP000006960">
    <property type="component" value="Unassembled WGS sequence"/>
</dbReference>
<name>J8H0G6_BACCE</name>
<dbReference type="HOGENOM" id="CLU_097066_0_0_9"/>
<evidence type="ECO:0000256" key="1">
    <source>
        <dbReference type="SAM" id="Phobius"/>
    </source>
</evidence>
<dbReference type="RefSeq" id="WP_002166918.1">
    <property type="nucleotide sequence ID" value="NZ_JH792313.1"/>
</dbReference>
<keyword evidence="1" id="KW-1133">Transmembrane helix</keyword>
<protein>
    <submittedName>
        <fullName evidence="2">SdpA family antimicrobial peptide system protein</fullName>
    </submittedName>
</protein>
<reference evidence="2 3" key="1">
    <citation type="submission" date="2012-04" db="EMBL/GenBank/DDBJ databases">
        <title>The Genome Sequence of Bacillus cereus VD048.</title>
        <authorList>
            <consortium name="The Broad Institute Genome Sequencing Platform"/>
            <consortium name="The Broad Institute Genome Sequencing Center for Infectious Disease"/>
            <person name="Feldgarden M."/>
            <person name="Van der Auwera G.A."/>
            <person name="Mahillon J."/>
            <person name="Duprez V."/>
            <person name="Timmery S."/>
            <person name="Mattelet C."/>
            <person name="Dierick K."/>
            <person name="Sun M."/>
            <person name="Yu Z."/>
            <person name="Zhu L."/>
            <person name="Hu X."/>
            <person name="Shank E.B."/>
            <person name="Swiecicka I."/>
            <person name="Hansen B.M."/>
            <person name="Andrup L."/>
            <person name="Young S.K."/>
            <person name="Zeng Q."/>
            <person name="Gargeya S."/>
            <person name="Fitzgerald M."/>
            <person name="Haas B."/>
            <person name="Abouelleil A."/>
            <person name="Alvarado L."/>
            <person name="Arachchi H.M."/>
            <person name="Berlin A."/>
            <person name="Chapman S.B."/>
            <person name="Goldberg J."/>
            <person name="Griggs A."/>
            <person name="Gujja S."/>
            <person name="Hansen M."/>
            <person name="Howarth C."/>
            <person name="Imamovic A."/>
            <person name="Larimer J."/>
            <person name="McCowen C."/>
            <person name="Montmayeur A."/>
            <person name="Murphy C."/>
            <person name="Neiman D."/>
            <person name="Pearson M."/>
            <person name="Priest M."/>
            <person name="Roberts A."/>
            <person name="Saif S."/>
            <person name="Shea T."/>
            <person name="Sisk P."/>
            <person name="Sykes S."/>
            <person name="Wortman J."/>
            <person name="Nusbaum C."/>
            <person name="Birren B."/>
        </authorList>
    </citation>
    <scope>NUCLEOTIDE SEQUENCE [LARGE SCALE GENOMIC DNA]</scope>
    <source>
        <strain evidence="2 3">VD048</strain>
    </source>
</reference>
<keyword evidence="1" id="KW-0472">Membrane</keyword>
<sequence>MKKYPYLISFSMVTILLTILFTFALFNALPDSPIRKEEKGFNMAIQFMPQGWGFFSKSPRDETIFVHELQGSNHIQWPNNTAENLFGISRKGRGQGIELGLITSSLKKEDWITCDDGIKECKKKEKLNAIEVENSTPVPNVCGPYIVETREPVPWAWAKITDGENYPTKIVKVNVKCSKT</sequence>
<dbReference type="AlphaFoldDB" id="J8H0G6"/>
<feature type="transmembrane region" description="Helical" evidence="1">
    <location>
        <begin position="6"/>
        <end position="29"/>
    </location>
</feature>
<dbReference type="InterPro" id="IPR023902">
    <property type="entry name" value="Sporulation_SdpA"/>
</dbReference>
<gene>
    <name evidence="2" type="ORF">IIG_05224</name>
</gene>
<dbReference type="NCBIfam" id="TIGR04034">
    <property type="entry name" value="export_SdpA"/>
    <property type="match status" value="1"/>
</dbReference>
<keyword evidence="1" id="KW-0812">Transmembrane</keyword>
<proteinExistence type="predicted"/>